<organism evidence="7 8">
    <name type="scientific">Flavobacterium pokkalii</name>
    <dbReference type="NCBI Taxonomy" id="1940408"/>
    <lineage>
        <taxon>Bacteria</taxon>
        <taxon>Pseudomonadati</taxon>
        <taxon>Bacteroidota</taxon>
        <taxon>Flavobacteriia</taxon>
        <taxon>Flavobacteriales</taxon>
        <taxon>Flavobacteriaceae</taxon>
        <taxon>Flavobacterium</taxon>
    </lineage>
</organism>
<dbReference type="InterPro" id="IPR012840">
    <property type="entry name" value="NrdG2"/>
</dbReference>
<dbReference type="Pfam" id="PF04055">
    <property type="entry name" value="Radical_SAM"/>
    <property type="match status" value="1"/>
</dbReference>
<evidence type="ECO:0000256" key="4">
    <source>
        <dbReference type="ARBA" id="ARBA00023004"/>
    </source>
</evidence>
<keyword evidence="2" id="KW-0949">S-adenosyl-L-methionine</keyword>
<dbReference type="RefSeq" id="WP_188221228.1">
    <property type="nucleotide sequence ID" value="NZ_NASZ01000022.1"/>
</dbReference>
<dbReference type="SFLD" id="SFLDG01094">
    <property type="entry name" value="Uncharacterised_Radical_SAM_Su"/>
    <property type="match status" value="1"/>
</dbReference>
<feature type="domain" description="Radical SAM core" evidence="6">
    <location>
        <begin position="19"/>
        <end position="228"/>
    </location>
</feature>
<reference evidence="7 8" key="1">
    <citation type="journal article" date="2020" name="Microbiol. Res.">
        <title>Flavobacterium pokkalii sp. nov., a novel plant growth promoting native rhizobacteria isolated from pokkali rice grown in coastal saline affected agricultural regions of southern India, Kerala.</title>
        <authorList>
            <person name="Menon R.R."/>
            <person name="Kumari S."/>
            <person name="Viver T."/>
            <person name="Rameshkumar N."/>
        </authorList>
    </citation>
    <scope>NUCLEOTIDE SEQUENCE [LARGE SCALE GENOMIC DNA]</scope>
    <source>
        <strain evidence="7 8">L1I52</strain>
    </source>
</reference>
<gene>
    <name evidence="7" type="ORF">B6A10_13165</name>
</gene>
<dbReference type="CDD" id="cd01335">
    <property type="entry name" value="Radical_SAM"/>
    <property type="match status" value="1"/>
</dbReference>
<name>A0ABR7UWA0_9FLAO</name>
<keyword evidence="8" id="KW-1185">Reference proteome</keyword>
<sequence>MKENVSTPIYSITPFTLLDYAHQSACILWFAGCNMRCLYCYNPEIVLGKGSISFEKALTFLHSRKNLLDAVVLSGGECLLHKNIIDLILEIKKMGFLIKIDTNGSRPMLLKKLIEKQLIDYVSLDFKALPKHFEKITQSVLFLQFEKSLDLLLENQLPFEVRTTVHSELIPEKDIQQMIIYLESKKYSGNYYLQYFVNGVKTLENLGHSLKILNEEKLSTSKIKVSIRG</sequence>
<dbReference type="SFLD" id="SFLDS00029">
    <property type="entry name" value="Radical_SAM"/>
    <property type="match status" value="1"/>
</dbReference>
<dbReference type="InterPro" id="IPR007197">
    <property type="entry name" value="rSAM"/>
</dbReference>
<dbReference type="EMBL" id="NASZ01000022">
    <property type="protein sequence ID" value="MBD0726124.1"/>
    <property type="molecule type" value="Genomic_DNA"/>
</dbReference>
<dbReference type="Gene3D" id="3.20.20.70">
    <property type="entry name" value="Aldolase class I"/>
    <property type="match status" value="1"/>
</dbReference>
<dbReference type="InterPro" id="IPR013785">
    <property type="entry name" value="Aldolase_TIM"/>
</dbReference>
<dbReference type="InterPro" id="IPR050377">
    <property type="entry name" value="Radical_SAM_PqqE_MftC-like"/>
</dbReference>
<comment type="caution">
    <text evidence="7">The sequence shown here is derived from an EMBL/GenBank/DDBJ whole genome shotgun (WGS) entry which is preliminary data.</text>
</comment>
<evidence type="ECO:0000259" key="6">
    <source>
        <dbReference type="PROSITE" id="PS51918"/>
    </source>
</evidence>
<dbReference type="PROSITE" id="PS51257">
    <property type="entry name" value="PROKAR_LIPOPROTEIN"/>
    <property type="match status" value="1"/>
</dbReference>
<keyword evidence="5" id="KW-0411">Iron-sulfur</keyword>
<proteinExistence type="predicted"/>
<accession>A0ABR7UWA0</accession>
<dbReference type="SFLD" id="SFLDG01067">
    <property type="entry name" value="SPASM/twitch_domain_containing"/>
    <property type="match status" value="1"/>
</dbReference>
<comment type="cofactor">
    <cofactor evidence="1">
        <name>[4Fe-4S] cluster</name>
        <dbReference type="ChEBI" id="CHEBI:49883"/>
    </cofactor>
</comment>
<dbReference type="PROSITE" id="PS51918">
    <property type="entry name" value="RADICAL_SAM"/>
    <property type="match status" value="1"/>
</dbReference>
<protein>
    <submittedName>
        <fullName evidence="7">Anaerobic ribonucleoside-triphosphate reductase activating protein</fullName>
    </submittedName>
</protein>
<keyword evidence="3" id="KW-0479">Metal-binding</keyword>
<evidence type="ECO:0000256" key="2">
    <source>
        <dbReference type="ARBA" id="ARBA00022691"/>
    </source>
</evidence>
<dbReference type="SUPFAM" id="SSF102114">
    <property type="entry name" value="Radical SAM enzymes"/>
    <property type="match status" value="1"/>
</dbReference>
<evidence type="ECO:0000256" key="1">
    <source>
        <dbReference type="ARBA" id="ARBA00001966"/>
    </source>
</evidence>
<dbReference type="PANTHER" id="PTHR11228">
    <property type="entry name" value="RADICAL SAM DOMAIN PROTEIN"/>
    <property type="match status" value="1"/>
</dbReference>
<dbReference type="InterPro" id="IPR058240">
    <property type="entry name" value="rSAM_sf"/>
</dbReference>
<evidence type="ECO:0000256" key="5">
    <source>
        <dbReference type="ARBA" id="ARBA00023014"/>
    </source>
</evidence>
<evidence type="ECO:0000313" key="7">
    <source>
        <dbReference type="EMBL" id="MBD0726124.1"/>
    </source>
</evidence>
<dbReference type="Proteomes" id="UP000661715">
    <property type="component" value="Unassembled WGS sequence"/>
</dbReference>
<keyword evidence="4" id="KW-0408">Iron</keyword>
<dbReference type="PANTHER" id="PTHR11228:SF27">
    <property type="entry name" value="GLYCYL-RADICAL ENZYME ACTIVATING ENZYME MJ1227-RELATED"/>
    <property type="match status" value="1"/>
</dbReference>
<evidence type="ECO:0000313" key="8">
    <source>
        <dbReference type="Proteomes" id="UP000661715"/>
    </source>
</evidence>
<dbReference type="NCBIfam" id="TIGR02495">
    <property type="entry name" value="NrdG2"/>
    <property type="match status" value="1"/>
</dbReference>
<evidence type="ECO:0000256" key="3">
    <source>
        <dbReference type="ARBA" id="ARBA00022723"/>
    </source>
</evidence>